<feature type="transmembrane region" description="Helical" evidence="1">
    <location>
        <begin position="12"/>
        <end position="40"/>
    </location>
</feature>
<keyword evidence="1" id="KW-1133">Transmembrane helix</keyword>
<evidence type="ECO:0000313" key="3">
    <source>
        <dbReference type="Proteomes" id="UP000002336"/>
    </source>
</evidence>
<feature type="transmembrane region" description="Helical" evidence="1">
    <location>
        <begin position="46"/>
        <end position="65"/>
    </location>
</feature>
<sequence length="83" mass="9381">MMTKKELTKLKINAIVNIIVYCFCYIFSIVQGTSMITAIFFNGEHVFIKVVLFALAVVGFGFSVYNRDKSVKAYKDAKSQSKI</sequence>
<proteinExistence type="predicted"/>
<name>C3U2L2_9CAUD</name>
<evidence type="ECO:0000256" key="1">
    <source>
        <dbReference type="SAM" id="Phobius"/>
    </source>
</evidence>
<keyword evidence="3" id="KW-1185">Reference proteome</keyword>
<accession>C3U2L2</accession>
<protein>
    <submittedName>
        <fullName evidence="2">Uncharacterized protein</fullName>
    </submittedName>
</protein>
<dbReference type="GeneID" id="7871838"/>
<keyword evidence="1" id="KW-0812">Transmembrane</keyword>
<organism evidence="2 3">
    <name type="scientific">Lactococcus phage P087</name>
    <dbReference type="NCBI Taxonomy" id="641487"/>
    <lineage>
        <taxon>Viruses</taxon>
        <taxon>Duplodnaviria</taxon>
        <taxon>Heunggongvirae</taxon>
        <taxon>Uroviricota</taxon>
        <taxon>Caudoviricetes</taxon>
        <taxon>Teubervirus</taxon>
        <taxon>Teubervirus P087</taxon>
    </lineage>
</organism>
<evidence type="ECO:0000313" key="2">
    <source>
        <dbReference type="EMBL" id="ACP41698.1"/>
    </source>
</evidence>
<dbReference type="EMBL" id="FJ429185">
    <property type="protein sequence ID" value="ACP41698.1"/>
    <property type="molecule type" value="Genomic_DNA"/>
</dbReference>
<dbReference type="Proteomes" id="UP000002336">
    <property type="component" value="Segment"/>
</dbReference>
<reference evidence="2 3" key="1">
    <citation type="journal article" date="2009" name="Virology">
        <title>P087, a lactococcal phage with a morphogenesis module similar to an Enterococcus faecalis prophage.</title>
        <authorList>
            <person name="Villion M."/>
            <person name="Chopin M.C."/>
            <person name="Deveau H."/>
            <person name="Ehrlich S.D."/>
            <person name="Moineau S."/>
            <person name="Chopin A."/>
        </authorList>
    </citation>
    <scope>NUCLEOTIDE SEQUENCE</scope>
</reference>
<dbReference type="RefSeq" id="YP_002875690.1">
    <property type="nucleotide sequence ID" value="NC_012663.1"/>
</dbReference>
<dbReference type="KEGG" id="vg:7871838"/>
<keyword evidence="1" id="KW-0472">Membrane</keyword>